<dbReference type="AlphaFoldDB" id="A0AAX1X322"/>
<dbReference type="GO" id="GO:0006355">
    <property type="term" value="P:regulation of DNA-templated transcription"/>
    <property type="evidence" value="ECO:0007669"/>
    <property type="project" value="UniProtKB-ARBA"/>
</dbReference>
<proteinExistence type="predicted"/>
<dbReference type="RefSeq" id="WP_004202425.1">
    <property type="nucleotide sequence ID" value="NZ_CAJPIF010000035.1"/>
</dbReference>
<evidence type="ECO:0000259" key="5">
    <source>
        <dbReference type="PROSITE" id="PS51118"/>
    </source>
</evidence>
<evidence type="ECO:0000256" key="1">
    <source>
        <dbReference type="ARBA" id="ARBA00023015"/>
    </source>
</evidence>
<evidence type="ECO:0000313" key="6">
    <source>
        <dbReference type="EMBL" id="RPA24528.1"/>
    </source>
</evidence>
<feature type="compositionally biased region" description="Basic and acidic residues" evidence="4">
    <location>
        <begin position="14"/>
        <end position="26"/>
    </location>
</feature>
<dbReference type="Pfam" id="PF01638">
    <property type="entry name" value="HxlR"/>
    <property type="match status" value="1"/>
</dbReference>
<gene>
    <name evidence="6" type="ORF">EGT70_15485</name>
</gene>
<protein>
    <submittedName>
        <fullName evidence="6">Transcriptional regulator</fullName>
    </submittedName>
</protein>
<feature type="domain" description="HTH hxlR-type" evidence="5">
    <location>
        <begin position="35"/>
        <end position="133"/>
    </location>
</feature>
<dbReference type="InterPro" id="IPR036390">
    <property type="entry name" value="WH_DNA-bd_sf"/>
</dbReference>
<evidence type="ECO:0000256" key="3">
    <source>
        <dbReference type="ARBA" id="ARBA00023163"/>
    </source>
</evidence>
<dbReference type="GO" id="GO:0003677">
    <property type="term" value="F:DNA binding"/>
    <property type="evidence" value="ECO:0007669"/>
    <property type="project" value="UniProtKB-KW"/>
</dbReference>
<dbReference type="EMBL" id="RKJW01000002">
    <property type="protein sequence ID" value="RPA24528.1"/>
    <property type="molecule type" value="Genomic_DNA"/>
</dbReference>
<dbReference type="PANTHER" id="PTHR33204:SF37">
    <property type="entry name" value="HTH-TYPE TRANSCRIPTIONAL REGULATOR YODB"/>
    <property type="match status" value="1"/>
</dbReference>
<dbReference type="Gene3D" id="1.10.10.10">
    <property type="entry name" value="Winged helix-like DNA-binding domain superfamily/Winged helix DNA-binding domain"/>
    <property type="match status" value="1"/>
</dbReference>
<dbReference type="InterPro" id="IPR036388">
    <property type="entry name" value="WH-like_DNA-bd_sf"/>
</dbReference>
<dbReference type="CDD" id="cd00090">
    <property type="entry name" value="HTH_ARSR"/>
    <property type="match status" value="1"/>
</dbReference>
<dbReference type="PROSITE" id="PS51118">
    <property type="entry name" value="HTH_HXLR"/>
    <property type="match status" value="1"/>
</dbReference>
<keyword evidence="3" id="KW-0804">Transcription</keyword>
<sequence>MTTMRKNAPEGEQITDRKPSLLDAPRKGNVYASECPTRLVLDRIADKWTVLILALLSHEPLRFNTLLRHIEGLSQKVLSQTLKRLERDGLVARTVYATVPVSVEYALTPLGHTLAHSITPIIVWSETHIDAVLDARTAYDARQGGGGRLSDRTRAARQRSALRKKARRINAAAI</sequence>
<name>A0AAX1X322_BURML</name>
<organism evidence="6 7">
    <name type="scientific">Burkholderia mallei</name>
    <name type="common">Pseudomonas mallei</name>
    <dbReference type="NCBI Taxonomy" id="13373"/>
    <lineage>
        <taxon>Bacteria</taxon>
        <taxon>Pseudomonadati</taxon>
        <taxon>Pseudomonadota</taxon>
        <taxon>Betaproteobacteria</taxon>
        <taxon>Burkholderiales</taxon>
        <taxon>Burkholderiaceae</taxon>
        <taxon>Burkholderia</taxon>
        <taxon>pseudomallei group</taxon>
    </lineage>
</organism>
<dbReference type="InterPro" id="IPR002577">
    <property type="entry name" value="HTH_HxlR"/>
</dbReference>
<comment type="caution">
    <text evidence="6">The sequence shown here is derived from an EMBL/GenBank/DDBJ whole genome shotgun (WGS) entry which is preliminary data.</text>
</comment>
<dbReference type="Proteomes" id="UP000269379">
    <property type="component" value="Chromosome 1"/>
</dbReference>
<keyword evidence="2" id="KW-0238">DNA-binding</keyword>
<keyword evidence="1" id="KW-0805">Transcription regulation</keyword>
<evidence type="ECO:0000256" key="2">
    <source>
        <dbReference type="ARBA" id="ARBA00023125"/>
    </source>
</evidence>
<dbReference type="InterPro" id="IPR011991">
    <property type="entry name" value="ArsR-like_HTH"/>
</dbReference>
<reference evidence="7" key="1">
    <citation type="submission" date="2018-10" db="EMBL/GenBank/DDBJ databases">
        <title>FDA dAtabase for Regulatory Grade micrObial Sequences (FDA-ARGOS): Supporting development and validation of Infectious Disease Dx tests.</title>
        <authorList>
            <person name="Minogue T."/>
            <person name="Wolcott M."/>
            <person name="Wasieloski L."/>
            <person name="Aguilar W."/>
            <person name="Moore D."/>
            <person name="Jaissle J."/>
            <person name="Tallon L."/>
            <person name="Sadzewicz L."/>
            <person name="Zhao X."/>
            <person name="Vavikolanu K."/>
            <person name="Mehta A."/>
            <person name="Aluvathingal J."/>
            <person name="Nadendla S."/>
            <person name="Yan Y."/>
            <person name="Sichtig H."/>
        </authorList>
    </citation>
    <scope>NUCLEOTIDE SEQUENCE [LARGE SCALE GENOMIC DNA]</scope>
    <source>
        <strain evidence="7">FDAARGOS_588</strain>
    </source>
</reference>
<feature type="region of interest" description="Disordered" evidence="4">
    <location>
        <begin position="1"/>
        <end position="26"/>
    </location>
</feature>
<dbReference type="SUPFAM" id="SSF46785">
    <property type="entry name" value="Winged helix' DNA-binding domain"/>
    <property type="match status" value="1"/>
</dbReference>
<evidence type="ECO:0000313" key="7">
    <source>
        <dbReference type="Proteomes" id="UP000269379"/>
    </source>
</evidence>
<dbReference type="PANTHER" id="PTHR33204">
    <property type="entry name" value="TRANSCRIPTIONAL REGULATOR, MARR FAMILY"/>
    <property type="match status" value="1"/>
</dbReference>
<evidence type="ECO:0000256" key="4">
    <source>
        <dbReference type="SAM" id="MobiDB-lite"/>
    </source>
</evidence>
<accession>A0AAX1X322</accession>